<dbReference type="AlphaFoldDB" id="A0AAD1X866"/>
<organism evidence="1 2">
    <name type="scientific">Euplotes crassus</name>
    <dbReference type="NCBI Taxonomy" id="5936"/>
    <lineage>
        <taxon>Eukaryota</taxon>
        <taxon>Sar</taxon>
        <taxon>Alveolata</taxon>
        <taxon>Ciliophora</taxon>
        <taxon>Intramacronucleata</taxon>
        <taxon>Spirotrichea</taxon>
        <taxon>Hypotrichia</taxon>
        <taxon>Euplotida</taxon>
        <taxon>Euplotidae</taxon>
        <taxon>Moneuplotes</taxon>
    </lineage>
</organism>
<keyword evidence="2" id="KW-1185">Reference proteome</keyword>
<gene>
    <name evidence="1" type="ORF">ECRASSUSDP1_LOCUS5827</name>
</gene>
<accession>A0AAD1X866</accession>
<name>A0AAD1X866_EUPCR</name>
<evidence type="ECO:0000313" key="2">
    <source>
        <dbReference type="Proteomes" id="UP001295684"/>
    </source>
</evidence>
<comment type="caution">
    <text evidence="1">The sequence shown here is derived from an EMBL/GenBank/DDBJ whole genome shotgun (WGS) entry which is preliminary data.</text>
</comment>
<sequence length="554" mass="65956">MFRGIYLRKVYASYSKNPSLLSMTQRSFMTHHASTAKKSLKLSPLRANGLMPISQRYAWTKVKAFFRHEKGGAQQSFAKFGRESNNPYRAEYEKDLKERTDRKLNWGIKNRWEQRDLDDIYKNEDIRSIQFRDFTKQLIETRTIEIKEFTSVEEIYFYMENMFKEGISESNLMKAMDIFIRDADQFNEEDLNHPTFKKFLKEISRNLVTFSKEESYVKTAQFMDIYCISESLLWINLELFVMKKENMFKPENLIRIMTHFARQLEGSKDFYQFMEHNFASEQFDDVSLEDFISLGYNLYLVQTGSLGFFNDYADKLLAKMNESISTFNILRILQTYAEIGTSYFDIFDTCEYYLLKRLEQLMIEEMVCASACFSISGQGSNTLFRLFEREVLRHPDFDFKTLRDVCKSFIFSMRGSAEIFRHFEPRIRQYLDRFSCNEKCFILSVYFQKRCLTKVFQNELEKSIAQRLRMTEEITIEEIAMIVNVYTTTRACGREMQKLMEFTVLKRLDDLRSNLKMYHFIGAKFEQSGFCSIDTMRVLKDQLKIVQAEQAMFE</sequence>
<proteinExistence type="predicted"/>
<reference evidence="1" key="1">
    <citation type="submission" date="2023-07" db="EMBL/GenBank/DDBJ databases">
        <authorList>
            <consortium name="AG Swart"/>
            <person name="Singh M."/>
            <person name="Singh A."/>
            <person name="Seah K."/>
            <person name="Emmerich C."/>
        </authorList>
    </citation>
    <scope>NUCLEOTIDE SEQUENCE</scope>
    <source>
        <strain evidence="1">DP1</strain>
    </source>
</reference>
<protein>
    <submittedName>
        <fullName evidence="1">Uncharacterized protein</fullName>
    </submittedName>
</protein>
<dbReference type="EMBL" id="CAMPGE010005637">
    <property type="protein sequence ID" value="CAI2364484.1"/>
    <property type="molecule type" value="Genomic_DNA"/>
</dbReference>
<dbReference type="Proteomes" id="UP001295684">
    <property type="component" value="Unassembled WGS sequence"/>
</dbReference>
<evidence type="ECO:0000313" key="1">
    <source>
        <dbReference type="EMBL" id="CAI2364484.1"/>
    </source>
</evidence>